<protein>
    <submittedName>
        <fullName evidence="6">Alkaline phosphatase</fullName>
        <ecNumber evidence="6">3.1.3.1</ecNumber>
    </submittedName>
</protein>
<evidence type="ECO:0000313" key="6">
    <source>
        <dbReference type="EMBL" id="SJN31058.1"/>
    </source>
</evidence>
<dbReference type="PANTHER" id="PTHR11596:SF5">
    <property type="entry name" value="ALKALINE PHOSPHATASE"/>
    <property type="match status" value="1"/>
</dbReference>
<dbReference type="InterPro" id="IPR017850">
    <property type="entry name" value="Alkaline_phosphatase_core_sf"/>
</dbReference>
<keyword evidence="7" id="KW-1185">Reference proteome</keyword>
<dbReference type="AlphaFoldDB" id="A0A1R4JGB1"/>
<keyword evidence="3" id="KW-0862">Zinc</keyword>
<evidence type="ECO:0000256" key="4">
    <source>
        <dbReference type="RuleBase" id="RU003946"/>
    </source>
</evidence>
<keyword evidence="3" id="KW-0479">Metal-binding</keyword>
<dbReference type="EMBL" id="FUKQ01000029">
    <property type="protein sequence ID" value="SJN31058.1"/>
    <property type="molecule type" value="Genomic_DNA"/>
</dbReference>
<dbReference type="GO" id="GO:0004035">
    <property type="term" value="F:alkaline phosphatase activity"/>
    <property type="evidence" value="ECO:0007669"/>
    <property type="project" value="UniProtKB-EC"/>
</dbReference>
<feature type="region of interest" description="Disordered" evidence="5">
    <location>
        <begin position="1"/>
        <end position="31"/>
    </location>
</feature>
<evidence type="ECO:0000313" key="7">
    <source>
        <dbReference type="Proteomes" id="UP000188342"/>
    </source>
</evidence>
<gene>
    <name evidence="6" type="ORF">FM114_07370</name>
</gene>
<comment type="cofactor">
    <cofactor evidence="3">
        <name>Mg(2+)</name>
        <dbReference type="ChEBI" id="CHEBI:18420"/>
    </cofactor>
    <text evidence="3">Binds 1 Mg(2+) ion.</text>
</comment>
<dbReference type="InterPro" id="IPR001952">
    <property type="entry name" value="Alkaline_phosphatase"/>
</dbReference>
<evidence type="ECO:0000256" key="2">
    <source>
        <dbReference type="PIRSR" id="PIRSR601952-1"/>
    </source>
</evidence>
<feature type="binding site" evidence="3">
    <location>
        <position position="82"/>
    </location>
    <ligand>
        <name>Zn(2+)</name>
        <dbReference type="ChEBI" id="CHEBI:29105"/>
        <label>2</label>
    </ligand>
</feature>
<comment type="cofactor">
    <cofactor evidence="3">
        <name>Zn(2+)</name>
        <dbReference type="ChEBI" id="CHEBI:29105"/>
    </cofactor>
    <text evidence="3">Binds 2 Zn(2+) ions.</text>
</comment>
<comment type="similarity">
    <text evidence="4">Belongs to the alkaline phosphatase family.</text>
</comment>
<keyword evidence="6" id="KW-0378">Hydrolase</keyword>
<accession>A0A1R4JGB1</accession>
<feature type="binding site" evidence="3">
    <location>
        <position position="210"/>
    </location>
    <ligand>
        <name>Mg(2+)</name>
        <dbReference type="ChEBI" id="CHEBI:18420"/>
    </ligand>
</feature>
<dbReference type="Proteomes" id="UP000188342">
    <property type="component" value="Unassembled WGS sequence"/>
</dbReference>
<evidence type="ECO:0000256" key="5">
    <source>
        <dbReference type="SAM" id="MobiDB-lite"/>
    </source>
</evidence>
<proteinExistence type="inferred from homology"/>
<dbReference type="Gene3D" id="3.40.720.10">
    <property type="entry name" value="Alkaline Phosphatase, subunit A"/>
    <property type="match status" value="1"/>
</dbReference>
<evidence type="ECO:0000256" key="1">
    <source>
        <dbReference type="ARBA" id="ARBA00022553"/>
    </source>
</evidence>
<dbReference type="Pfam" id="PF00245">
    <property type="entry name" value="Alk_phosphatase"/>
    <property type="match status" value="1"/>
</dbReference>
<feature type="binding site" evidence="3">
    <location>
        <position position="212"/>
    </location>
    <ligand>
        <name>Mg(2+)</name>
        <dbReference type="ChEBI" id="CHEBI:18420"/>
    </ligand>
</feature>
<feature type="active site" description="Phosphoserine intermediate" evidence="2">
    <location>
        <position position="159"/>
    </location>
</feature>
<reference evidence="6 7" key="1">
    <citation type="submission" date="2017-02" db="EMBL/GenBank/DDBJ databases">
        <authorList>
            <person name="Peterson S.W."/>
        </authorList>
    </citation>
    <scope>NUCLEOTIDE SEQUENCE [LARGE SCALE GENOMIC DNA]</scope>
    <source>
        <strain evidence="6 7">LSP_Lj1</strain>
    </source>
</reference>
<dbReference type="EC" id="3.1.3.1" evidence="6"/>
<dbReference type="SUPFAM" id="SSF53649">
    <property type="entry name" value="Alkaline phosphatase-like"/>
    <property type="match status" value="1"/>
</dbReference>
<keyword evidence="3" id="KW-0460">Magnesium</keyword>
<dbReference type="STRING" id="1255658.FM114_07370"/>
<evidence type="ECO:0000256" key="3">
    <source>
        <dbReference type="PIRSR" id="PIRSR601952-2"/>
    </source>
</evidence>
<feature type="binding site" evidence="3">
    <location>
        <position position="82"/>
    </location>
    <ligand>
        <name>Mg(2+)</name>
        <dbReference type="ChEBI" id="CHEBI:18420"/>
    </ligand>
</feature>
<dbReference type="GO" id="GO:0046872">
    <property type="term" value="F:metal ion binding"/>
    <property type="evidence" value="ECO:0007669"/>
    <property type="project" value="UniProtKB-KW"/>
</dbReference>
<name>A0A1R4JGB1_9ACTN</name>
<keyword evidence="1" id="KW-0597">Phosphoprotein</keyword>
<organism evidence="6 7">
    <name type="scientific">Luteococcus japonicus LSP_Lj1</name>
    <dbReference type="NCBI Taxonomy" id="1255658"/>
    <lineage>
        <taxon>Bacteria</taxon>
        <taxon>Bacillati</taxon>
        <taxon>Actinomycetota</taxon>
        <taxon>Actinomycetes</taxon>
        <taxon>Propionibacteriales</taxon>
        <taxon>Propionibacteriaceae</taxon>
        <taxon>Luteococcus</taxon>
    </lineage>
</organism>
<dbReference type="PANTHER" id="PTHR11596">
    <property type="entry name" value="ALKALINE PHOSPHATASE"/>
    <property type="match status" value="1"/>
</dbReference>
<sequence length="265" mass="27673">MLTSRPSGGTHGDLAGVATSRSRHPTHEENPMNTRRIAAPLFSLALVAGLTCAGNVSSADATAPLPAKKAKAPKNVIVLIGDGMGYKQIAAASLYEKGRSYKQAVGQPGAVREVTGRPVTLQEKFPVQADMATYSVKGSYDPLRAWRDFECVKADPTGSAAAGTAMSTGVKTYNAGLGVDADGKPVENPSERAIALGKAAGSISSVQFSHATPASYVVHNKSRNDHMGIAKQEVASEMTVMMGAGNPHFDDNGKKLKAPKYGYIS</sequence>
<dbReference type="PRINTS" id="PR00113">
    <property type="entry name" value="ALKPHPHTASE"/>
</dbReference>